<comment type="caution">
    <text evidence="6">The sequence shown here is derived from an EMBL/GenBank/DDBJ whole genome shotgun (WGS) entry which is preliminary data.</text>
</comment>
<dbReference type="EMBL" id="FNNO01000013">
    <property type="protein sequence ID" value="SDX30590.1"/>
    <property type="molecule type" value="Genomic_DNA"/>
</dbReference>
<feature type="domain" description="Transferrin receptor-like dimerisation" evidence="4">
    <location>
        <begin position="628"/>
        <end position="737"/>
    </location>
</feature>
<reference evidence="6 7" key="1">
    <citation type="submission" date="2016-10" db="EMBL/GenBank/DDBJ databases">
        <authorList>
            <person name="Varghese N."/>
            <person name="Submissions S."/>
        </authorList>
    </citation>
    <scope>NUCLEOTIDE SEQUENCE [LARGE SCALE GENOMIC DNA]</scope>
    <source>
        <strain evidence="6 7">DSM 25353</strain>
    </source>
</reference>
<protein>
    <submittedName>
        <fullName evidence="6">N-acetylated-alpha-linked acidic dipeptidase</fullName>
    </submittedName>
</protein>
<dbReference type="InterPro" id="IPR003137">
    <property type="entry name" value="PA_domain"/>
</dbReference>
<evidence type="ECO:0000256" key="2">
    <source>
        <dbReference type="SAM" id="SignalP"/>
    </source>
</evidence>
<dbReference type="SUPFAM" id="SSF52025">
    <property type="entry name" value="PA domain"/>
    <property type="match status" value="1"/>
</dbReference>
<dbReference type="RefSeq" id="WP_092725321.1">
    <property type="nucleotide sequence ID" value="NZ_FNNO01000013.1"/>
</dbReference>
<dbReference type="Pfam" id="PF02225">
    <property type="entry name" value="PA"/>
    <property type="match status" value="1"/>
</dbReference>
<dbReference type="PANTHER" id="PTHR10404:SF46">
    <property type="entry name" value="VACUOLAR PROTEIN SORTING-ASSOCIATED PROTEIN 70"/>
    <property type="match status" value="1"/>
</dbReference>
<organism evidence="6 7">
    <name type="scientific">Hydrobacter penzbergensis</name>
    <dbReference type="NCBI Taxonomy" id="1235997"/>
    <lineage>
        <taxon>Bacteria</taxon>
        <taxon>Pseudomonadati</taxon>
        <taxon>Bacteroidota</taxon>
        <taxon>Chitinophagia</taxon>
        <taxon>Chitinophagales</taxon>
        <taxon>Chitinophagaceae</taxon>
        <taxon>Hydrobacter</taxon>
    </lineage>
</organism>
<dbReference type="InterPro" id="IPR046450">
    <property type="entry name" value="PA_dom_sf"/>
</dbReference>
<keyword evidence="2" id="KW-0732">Signal</keyword>
<dbReference type="Proteomes" id="UP000198711">
    <property type="component" value="Unassembled WGS sequence"/>
</dbReference>
<evidence type="ECO:0000259" key="3">
    <source>
        <dbReference type="Pfam" id="PF02225"/>
    </source>
</evidence>
<name>A0A8X8LF79_9BACT</name>
<dbReference type="Pfam" id="PF04253">
    <property type="entry name" value="TFR_dimer"/>
    <property type="match status" value="1"/>
</dbReference>
<dbReference type="FunFam" id="3.40.630.10:FF:000101">
    <property type="entry name" value="N-acetylated alpha-linked acidic dipeptidase like 1"/>
    <property type="match status" value="1"/>
</dbReference>
<dbReference type="Pfam" id="PF04389">
    <property type="entry name" value="Peptidase_M28"/>
    <property type="match status" value="1"/>
</dbReference>
<dbReference type="Gene3D" id="3.40.630.10">
    <property type="entry name" value="Zn peptidases"/>
    <property type="match status" value="1"/>
</dbReference>
<dbReference type="SUPFAM" id="SSF53187">
    <property type="entry name" value="Zn-dependent exopeptidases"/>
    <property type="match status" value="1"/>
</dbReference>
<dbReference type="PANTHER" id="PTHR10404">
    <property type="entry name" value="N-ACETYLATED-ALPHA-LINKED ACIDIC DIPEPTIDASE"/>
    <property type="match status" value="1"/>
</dbReference>
<feature type="chain" id="PRO_5036480658" evidence="2">
    <location>
        <begin position="21"/>
        <end position="745"/>
    </location>
</feature>
<comment type="similarity">
    <text evidence="1">Belongs to the peptidase M28 family. M28B subfamily.</text>
</comment>
<sequence>MRKKLFLPLLLLNTGLLGSAQNKPLTGFSATTSSKQVAAEQQFDSYLLAKNVDHYIKDLSARPHHVGSPGGEAVTQYILNHFKNCGFDAHVETFYVLFPTPKERLLEMTGPVKYKAVLAEPPLKEDATSGQTAEQLPVYNAFSADGDVTGKLVFVNYGVPADYERLERMGIDVKGKIVIAKYGRSWRGIKPKVAQEHGAIGCIIYSDPKDDGYYQGDVYPKGAFRNEYGAQRGSVMDMPVYPGDPLTPGTGATKDAKRLERSAAGNLLKIPVLPISYHDAAPLLQSLEGPVAPEEWRGGLPFTYHVGPGNTTVHLKLAFNWDIKPIHDVIAVMKGSELPDEWVMRGNHHDAWVNGAEDPISGQAAMMEEARAIGELAKTGWRPKRTIVYGAWDGEEPSLLGSTEWAEEHAAELQQKLVLYINSDGNGRGFLFAEGSHALEPWMNEIAADVRDPQTGISVLERRRAFDIISAGNNIKSKKELLAKKTIALGALGSGSDYSPFIQHLGIPSLNLGYGGEDAGGEYHSVYDSYDNYRRFKDSSFEYGVALAKTAGRSTLRMADADILPFDFTTLYKNIGTYVKEVIALADQSRETTEVENQLLKEKQYAYAADPLHKELPPAAKDEVPFLNFAALQNAMTGLENASKQLETLITKGGLTKEQQNKLNRRLYQAEQQLLMEKGLPRRGWYRHAIYAPGFYTGYGVKTLPGIREGIEQRNWKEAQEQIDIDANVIKTFATWLNAAANGAE</sequence>
<keyword evidence="7" id="KW-1185">Reference proteome</keyword>
<dbReference type="CDD" id="cd02121">
    <property type="entry name" value="PA_GCPII_like"/>
    <property type="match status" value="1"/>
</dbReference>
<dbReference type="Gene3D" id="3.50.30.30">
    <property type="match status" value="1"/>
</dbReference>
<dbReference type="Gene3D" id="1.20.930.40">
    <property type="entry name" value="Transferrin receptor-like, dimerisation domain"/>
    <property type="match status" value="1"/>
</dbReference>
<feature type="domain" description="Peptidase M28" evidence="5">
    <location>
        <begin position="329"/>
        <end position="533"/>
    </location>
</feature>
<evidence type="ECO:0000259" key="5">
    <source>
        <dbReference type="Pfam" id="PF04389"/>
    </source>
</evidence>
<dbReference type="InterPro" id="IPR039373">
    <property type="entry name" value="Peptidase_M28B"/>
</dbReference>
<dbReference type="InterPro" id="IPR036757">
    <property type="entry name" value="TFR-like_dimer_dom_sf"/>
</dbReference>
<feature type="signal peptide" evidence="2">
    <location>
        <begin position="1"/>
        <end position="20"/>
    </location>
</feature>
<accession>A0A8X8LF79</accession>
<evidence type="ECO:0000313" key="6">
    <source>
        <dbReference type="EMBL" id="SDX30590.1"/>
    </source>
</evidence>
<dbReference type="InterPro" id="IPR007365">
    <property type="entry name" value="TFR-like_dimer_dom"/>
</dbReference>
<proteinExistence type="inferred from homology"/>
<evidence type="ECO:0000256" key="1">
    <source>
        <dbReference type="ARBA" id="ARBA00005634"/>
    </source>
</evidence>
<evidence type="ECO:0000259" key="4">
    <source>
        <dbReference type="Pfam" id="PF04253"/>
    </source>
</evidence>
<dbReference type="AlphaFoldDB" id="A0A8X8LF79"/>
<gene>
    <name evidence="6" type="ORF">SAMN05444410_1134</name>
</gene>
<dbReference type="InterPro" id="IPR007484">
    <property type="entry name" value="Peptidase_M28"/>
</dbReference>
<feature type="domain" description="PA" evidence="3">
    <location>
        <begin position="148"/>
        <end position="215"/>
    </location>
</feature>
<dbReference type="SUPFAM" id="SSF47672">
    <property type="entry name" value="Transferrin receptor-like dimerisation domain"/>
    <property type="match status" value="1"/>
</dbReference>
<evidence type="ECO:0000313" key="7">
    <source>
        <dbReference type="Proteomes" id="UP000198711"/>
    </source>
</evidence>